<dbReference type="InterPro" id="IPR001173">
    <property type="entry name" value="Glyco_trans_2-like"/>
</dbReference>
<dbReference type="CDD" id="cd04179">
    <property type="entry name" value="DPM_DPG-synthase_like"/>
    <property type="match status" value="1"/>
</dbReference>
<dbReference type="EMBL" id="JBHSFA010000005">
    <property type="protein sequence ID" value="MFC4542219.1"/>
    <property type="molecule type" value="Genomic_DNA"/>
</dbReference>
<evidence type="ECO:0000256" key="1">
    <source>
        <dbReference type="SAM" id="MobiDB-lite"/>
    </source>
</evidence>
<evidence type="ECO:0000256" key="2">
    <source>
        <dbReference type="SAM" id="Phobius"/>
    </source>
</evidence>
<accession>A0ABD5PQM8</accession>
<dbReference type="PANTHER" id="PTHR48090:SF7">
    <property type="entry name" value="RFBJ PROTEIN"/>
    <property type="match status" value="1"/>
</dbReference>
<keyword evidence="2" id="KW-1133">Transmembrane helix</keyword>
<dbReference type="InterPro" id="IPR029044">
    <property type="entry name" value="Nucleotide-diphossugar_trans"/>
</dbReference>
<feature type="region of interest" description="Disordered" evidence="1">
    <location>
        <begin position="315"/>
        <end position="338"/>
    </location>
</feature>
<feature type="compositionally biased region" description="Basic residues" evidence="1">
    <location>
        <begin position="326"/>
        <end position="338"/>
    </location>
</feature>
<gene>
    <name evidence="4" type="ORF">ACFO5R_09795</name>
</gene>
<dbReference type="Gene3D" id="3.90.550.10">
    <property type="entry name" value="Spore Coat Polysaccharide Biosynthesis Protein SpsA, Chain A"/>
    <property type="match status" value="1"/>
</dbReference>
<dbReference type="PANTHER" id="PTHR48090">
    <property type="entry name" value="UNDECAPRENYL-PHOSPHATE 4-DEOXY-4-FORMAMIDO-L-ARABINOSE TRANSFERASE-RELATED"/>
    <property type="match status" value="1"/>
</dbReference>
<keyword evidence="5" id="KW-1185">Reference proteome</keyword>
<dbReference type="Proteomes" id="UP001595898">
    <property type="component" value="Unassembled WGS sequence"/>
</dbReference>
<evidence type="ECO:0000313" key="5">
    <source>
        <dbReference type="Proteomes" id="UP001595898"/>
    </source>
</evidence>
<reference evidence="4 5" key="1">
    <citation type="journal article" date="2019" name="Int. J. Syst. Evol. Microbiol.">
        <title>The Global Catalogue of Microorganisms (GCM) 10K type strain sequencing project: providing services to taxonomists for standard genome sequencing and annotation.</title>
        <authorList>
            <consortium name="The Broad Institute Genomics Platform"/>
            <consortium name="The Broad Institute Genome Sequencing Center for Infectious Disease"/>
            <person name="Wu L."/>
            <person name="Ma J."/>
        </authorList>
    </citation>
    <scope>NUCLEOTIDE SEQUENCE [LARGE SCALE GENOMIC DNA]</scope>
    <source>
        <strain evidence="4 5">WLHS5</strain>
    </source>
</reference>
<name>A0ABD5PQM8_9EURY</name>
<dbReference type="RefSeq" id="WP_250141619.1">
    <property type="nucleotide sequence ID" value="NZ_JALIQP010000004.1"/>
</dbReference>
<sequence>MSDDVPIPGPVPDVAGGSFSLDDLAAFAPNSSGDERILVGIPAYNEETTIGSVTLAARRYADDVVVADDGSTDRTAEIARAAGALVLRHPKNRGKGRAVRTLLRYAKSTACDVFVLLDGDGQHSPATIPDLVEPILSDDADLVIGSRYADRGTGKQTPRYRRAGQRTLDLLTSLSLGTDLTDTQSGFRALSTESIDELQLESDGYRVESEMINVASRRGLRIAEIPVFARYSGENDHSLDPVRHGISVVTYLLEILRNDRPVLFYGFPAMLLAGFALLYRVLCGGTDATSDETGRNASLRWRNRGASLQRHLQRGRSISAVGSGRRSTRHSNRRERHE</sequence>
<dbReference type="InterPro" id="IPR050256">
    <property type="entry name" value="Glycosyltransferase_2"/>
</dbReference>
<feature type="domain" description="Glycosyltransferase 2-like" evidence="3">
    <location>
        <begin position="39"/>
        <end position="197"/>
    </location>
</feature>
<keyword evidence="2" id="KW-0812">Transmembrane</keyword>
<dbReference type="AlphaFoldDB" id="A0ABD5PQM8"/>
<organism evidence="4 5">
    <name type="scientific">Halosolutus amylolyticus</name>
    <dbReference type="NCBI Taxonomy" id="2932267"/>
    <lineage>
        <taxon>Archaea</taxon>
        <taxon>Methanobacteriati</taxon>
        <taxon>Methanobacteriota</taxon>
        <taxon>Stenosarchaea group</taxon>
        <taxon>Halobacteria</taxon>
        <taxon>Halobacteriales</taxon>
        <taxon>Natrialbaceae</taxon>
        <taxon>Halosolutus</taxon>
    </lineage>
</organism>
<dbReference type="SUPFAM" id="SSF53448">
    <property type="entry name" value="Nucleotide-diphospho-sugar transferases"/>
    <property type="match status" value="1"/>
</dbReference>
<proteinExistence type="predicted"/>
<dbReference type="Pfam" id="PF00535">
    <property type="entry name" value="Glycos_transf_2"/>
    <property type="match status" value="1"/>
</dbReference>
<keyword evidence="2" id="KW-0472">Membrane</keyword>
<protein>
    <submittedName>
        <fullName evidence="4">Glycosyltransferase family 2 protein</fullName>
    </submittedName>
</protein>
<comment type="caution">
    <text evidence="4">The sequence shown here is derived from an EMBL/GenBank/DDBJ whole genome shotgun (WGS) entry which is preliminary data.</text>
</comment>
<evidence type="ECO:0000259" key="3">
    <source>
        <dbReference type="Pfam" id="PF00535"/>
    </source>
</evidence>
<feature type="transmembrane region" description="Helical" evidence="2">
    <location>
        <begin position="262"/>
        <end position="282"/>
    </location>
</feature>
<evidence type="ECO:0000313" key="4">
    <source>
        <dbReference type="EMBL" id="MFC4542219.1"/>
    </source>
</evidence>